<feature type="chain" id="PRO_5019197179" evidence="2">
    <location>
        <begin position="24"/>
        <end position="135"/>
    </location>
</feature>
<keyword evidence="2" id="KW-0732">Signal</keyword>
<dbReference type="Proteomes" id="UP000291116">
    <property type="component" value="Unassembled WGS sequence"/>
</dbReference>
<evidence type="ECO:0000256" key="2">
    <source>
        <dbReference type="SAM" id="SignalP"/>
    </source>
</evidence>
<gene>
    <name evidence="3" type="ORF">PSNMU_V1.4_AUG-EV-PASAV3_0013780</name>
</gene>
<dbReference type="SUPFAM" id="SSF103511">
    <property type="entry name" value="Chlorophyll a-b binding protein"/>
    <property type="match status" value="1"/>
</dbReference>
<name>A0A448YY19_9STRA</name>
<organism evidence="3 4">
    <name type="scientific">Pseudo-nitzschia multistriata</name>
    <dbReference type="NCBI Taxonomy" id="183589"/>
    <lineage>
        <taxon>Eukaryota</taxon>
        <taxon>Sar</taxon>
        <taxon>Stramenopiles</taxon>
        <taxon>Ochrophyta</taxon>
        <taxon>Bacillariophyta</taxon>
        <taxon>Bacillariophyceae</taxon>
        <taxon>Bacillariophycidae</taxon>
        <taxon>Bacillariales</taxon>
        <taxon>Bacillariaceae</taxon>
        <taxon>Pseudo-nitzschia</taxon>
    </lineage>
</organism>
<keyword evidence="1" id="KW-1133">Transmembrane helix</keyword>
<dbReference type="OrthoDB" id="40241at2759"/>
<dbReference type="Gene3D" id="1.10.3460.10">
    <property type="entry name" value="Chlorophyll a/b binding protein domain"/>
    <property type="match status" value="1"/>
</dbReference>
<feature type="transmembrane region" description="Helical" evidence="1">
    <location>
        <begin position="104"/>
        <end position="126"/>
    </location>
</feature>
<proteinExistence type="predicted"/>
<keyword evidence="4" id="KW-1185">Reference proteome</keyword>
<reference evidence="3 4" key="1">
    <citation type="submission" date="2019-01" db="EMBL/GenBank/DDBJ databases">
        <authorList>
            <person name="Ferrante I. M."/>
        </authorList>
    </citation>
    <scope>NUCLEOTIDE SEQUENCE [LARGE SCALE GENOMIC DNA]</scope>
    <source>
        <strain evidence="3 4">B856</strain>
    </source>
</reference>
<dbReference type="AlphaFoldDB" id="A0A448YY19"/>
<protein>
    <submittedName>
        <fullName evidence="3">Uncharacterized protein</fullName>
    </submittedName>
</protein>
<evidence type="ECO:0000313" key="3">
    <source>
        <dbReference type="EMBL" id="VEU34666.1"/>
    </source>
</evidence>
<keyword evidence="1" id="KW-0472">Membrane</keyword>
<dbReference type="EMBL" id="CAACVS010000036">
    <property type="protein sequence ID" value="VEU34666.1"/>
    <property type="molecule type" value="Genomic_DNA"/>
</dbReference>
<keyword evidence="1" id="KW-0812">Transmembrane</keyword>
<evidence type="ECO:0000256" key="1">
    <source>
        <dbReference type="SAM" id="Phobius"/>
    </source>
</evidence>
<accession>A0A448YY19</accession>
<sequence length="135" mass="14405">MAISARATLFTLVVAALALSAGAFAPPSSAVTRSAPVFGDIASTSTTQLSERQWNFNEGQSPWGMKGNAETWNGRVAQVAFVWIFLQELVTGKGVFQGIEEGNWFFLLNAGVFGVGVVALTGWLAIQGDDDYTKE</sequence>
<feature type="signal peptide" evidence="2">
    <location>
        <begin position="1"/>
        <end position="23"/>
    </location>
</feature>
<evidence type="ECO:0000313" key="4">
    <source>
        <dbReference type="Proteomes" id="UP000291116"/>
    </source>
</evidence>